<dbReference type="GO" id="GO:0051146">
    <property type="term" value="P:striated muscle cell differentiation"/>
    <property type="evidence" value="ECO:0007669"/>
    <property type="project" value="TreeGrafter"/>
</dbReference>
<dbReference type="GO" id="GO:0030552">
    <property type="term" value="F:cAMP binding"/>
    <property type="evidence" value="ECO:0007669"/>
    <property type="project" value="TreeGrafter"/>
</dbReference>
<keyword evidence="3 7" id="KW-0812">Transmembrane</keyword>
<feature type="domain" description="POPDC1-3" evidence="8">
    <location>
        <begin position="40"/>
        <end position="265"/>
    </location>
</feature>
<dbReference type="InterPro" id="IPR018490">
    <property type="entry name" value="cNMP-bd_dom_sf"/>
</dbReference>
<comment type="subcellular location">
    <subcellularLocation>
        <location evidence="1">Membrane</location>
        <topology evidence="1">Multi-pass membrane protein</topology>
    </subcellularLocation>
</comment>
<dbReference type="InterPro" id="IPR014710">
    <property type="entry name" value="RmlC-like_jellyroll"/>
</dbReference>
<evidence type="ECO:0000256" key="4">
    <source>
        <dbReference type="ARBA" id="ARBA00022989"/>
    </source>
</evidence>
<dbReference type="InterPro" id="IPR055272">
    <property type="entry name" value="POPDC1-3_dom"/>
</dbReference>
<evidence type="ECO:0000256" key="6">
    <source>
        <dbReference type="SAM" id="MobiDB-lite"/>
    </source>
</evidence>
<dbReference type="Pfam" id="PF04831">
    <property type="entry name" value="POPDC1-3"/>
    <property type="match status" value="1"/>
</dbReference>
<comment type="caution">
    <text evidence="9">The sequence shown here is derived from an EMBL/GenBank/DDBJ whole genome shotgun (WGS) entry which is preliminary data.</text>
</comment>
<dbReference type="EMBL" id="VSWD01000007">
    <property type="protein sequence ID" value="KAK3096924.1"/>
    <property type="molecule type" value="Genomic_DNA"/>
</dbReference>
<keyword evidence="10" id="KW-1185">Reference proteome</keyword>
<feature type="transmembrane region" description="Helical" evidence="7">
    <location>
        <begin position="66"/>
        <end position="87"/>
    </location>
</feature>
<feature type="transmembrane region" description="Helical" evidence="7">
    <location>
        <begin position="93"/>
        <end position="112"/>
    </location>
</feature>
<evidence type="ECO:0000256" key="1">
    <source>
        <dbReference type="ARBA" id="ARBA00004141"/>
    </source>
</evidence>
<feature type="region of interest" description="Disordered" evidence="6">
    <location>
        <begin position="336"/>
        <end position="373"/>
    </location>
</feature>
<dbReference type="InterPro" id="IPR006916">
    <property type="entry name" value="POPDC1-3"/>
</dbReference>
<keyword evidence="4 7" id="KW-1133">Transmembrane helix</keyword>
<proteinExistence type="inferred from homology"/>
<dbReference type="Proteomes" id="UP001186944">
    <property type="component" value="Unassembled WGS sequence"/>
</dbReference>
<evidence type="ECO:0000313" key="9">
    <source>
        <dbReference type="EMBL" id="KAK3096924.1"/>
    </source>
</evidence>
<evidence type="ECO:0000256" key="5">
    <source>
        <dbReference type="ARBA" id="ARBA00023136"/>
    </source>
</evidence>
<reference evidence="9" key="1">
    <citation type="submission" date="2019-08" db="EMBL/GenBank/DDBJ databases">
        <title>The improved chromosome-level genome for the pearl oyster Pinctada fucata martensii using PacBio sequencing and Hi-C.</title>
        <authorList>
            <person name="Zheng Z."/>
        </authorList>
    </citation>
    <scope>NUCLEOTIDE SEQUENCE</scope>
    <source>
        <strain evidence="9">ZZ-2019</strain>
        <tissue evidence="9">Adductor muscle</tissue>
    </source>
</reference>
<dbReference type="PANTHER" id="PTHR12101">
    <property type="entry name" value="POPEYE DOMAIN CONTAINING PROTEIN"/>
    <property type="match status" value="1"/>
</dbReference>
<protein>
    <recommendedName>
        <fullName evidence="8">POPDC1-3 domain-containing protein</fullName>
    </recommendedName>
</protein>
<dbReference type="Gene3D" id="2.60.120.10">
    <property type="entry name" value="Jelly Rolls"/>
    <property type="match status" value="1"/>
</dbReference>
<accession>A0AA88Y928</accession>
<dbReference type="GO" id="GO:0007507">
    <property type="term" value="P:heart development"/>
    <property type="evidence" value="ECO:0007669"/>
    <property type="project" value="TreeGrafter"/>
</dbReference>
<evidence type="ECO:0000256" key="3">
    <source>
        <dbReference type="ARBA" id="ARBA00022692"/>
    </source>
</evidence>
<evidence type="ECO:0000313" key="10">
    <source>
        <dbReference type="Proteomes" id="UP001186944"/>
    </source>
</evidence>
<evidence type="ECO:0000256" key="7">
    <source>
        <dbReference type="SAM" id="Phobius"/>
    </source>
</evidence>
<dbReference type="GO" id="GO:0042391">
    <property type="term" value="P:regulation of membrane potential"/>
    <property type="evidence" value="ECO:0007669"/>
    <property type="project" value="TreeGrafter"/>
</dbReference>
<evidence type="ECO:0000259" key="8">
    <source>
        <dbReference type="Pfam" id="PF04831"/>
    </source>
</evidence>
<dbReference type="PANTHER" id="PTHR12101:SF30">
    <property type="entry name" value="POPEYE DOMAIN-CONTAINING PROTEIN 3-LIKE PROTEIN"/>
    <property type="match status" value="1"/>
</dbReference>
<evidence type="ECO:0000256" key="2">
    <source>
        <dbReference type="ARBA" id="ARBA00007146"/>
    </source>
</evidence>
<dbReference type="GO" id="GO:0042383">
    <property type="term" value="C:sarcolemma"/>
    <property type="evidence" value="ECO:0007669"/>
    <property type="project" value="TreeGrafter"/>
</dbReference>
<dbReference type="SUPFAM" id="SSF51206">
    <property type="entry name" value="cAMP-binding domain-like"/>
    <property type="match status" value="1"/>
</dbReference>
<dbReference type="AlphaFoldDB" id="A0AA88Y928"/>
<gene>
    <name evidence="9" type="ORF">FSP39_004807</name>
</gene>
<comment type="similarity">
    <text evidence="2">Belongs to the popeye family.</text>
</comment>
<keyword evidence="5 7" id="KW-0472">Membrane</keyword>
<organism evidence="9 10">
    <name type="scientific">Pinctada imbricata</name>
    <name type="common">Atlantic pearl-oyster</name>
    <name type="synonym">Pinctada martensii</name>
    <dbReference type="NCBI Taxonomy" id="66713"/>
    <lineage>
        <taxon>Eukaryota</taxon>
        <taxon>Metazoa</taxon>
        <taxon>Spiralia</taxon>
        <taxon>Lophotrochozoa</taxon>
        <taxon>Mollusca</taxon>
        <taxon>Bivalvia</taxon>
        <taxon>Autobranchia</taxon>
        <taxon>Pteriomorphia</taxon>
        <taxon>Pterioida</taxon>
        <taxon>Pterioidea</taxon>
        <taxon>Pteriidae</taxon>
        <taxon>Pinctada</taxon>
    </lineage>
</organism>
<name>A0AA88Y928_PINIB</name>
<sequence length="521" mass="58892">MLLSDPETDKVTRLPVWNKTDNIEPNVTKTVIGCPLWESPHHFLFQVANGVLLIALFSSSGRHGVLFMHTTFVLGFLLLSVWSWVILCAPDYFSWNFSFMIVNAVQALFLMYKIRPVKFCDDLEDVYINLFQPVQVSRQLFKKLVSPDFCTLATLNDGESYASQGISKTDRLGLLISGRMSVYNHNSSLHHIKENEFIDSPEFESGMTGEEKYQVSIVAVCHCRYIFWSRPGLEYLLIKEPHLAAVFNTMLGRDITNKLYSINEKIASSKGSHVDIRLPSLSSIVSTKLDVRKTVAHILDDEAAYNHVTSGIDDVFTDLTEAEINEDATWVHHFTPEAKQQSKQWKHPGSSRSKKAKTVPSAGKVMTSVSGMQKTARRQDAAKVLYALKLQRLVCVFPNPQGGRTGHVLTTHGHPRSHNTSLYGKRDDFNFSITNFPFLSSNIPSSPGYGVFISQLIRYARASTKYTDFVLRARRLSDKLLSQGYVCDRPTSSLRKFYGRYGELVIHYDVPLSRMVDDILS</sequence>